<dbReference type="GO" id="GO:0016747">
    <property type="term" value="F:acyltransferase activity, transferring groups other than amino-acyl groups"/>
    <property type="evidence" value="ECO:0007669"/>
    <property type="project" value="InterPro"/>
</dbReference>
<dbReference type="AlphaFoldDB" id="A0AAN4VUX4"/>
<dbReference type="PANTHER" id="PTHR43792:SF1">
    <property type="entry name" value="N-ACETYLTRANSFERASE DOMAIN-CONTAINING PROTEIN"/>
    <property type="match status" value="1"/>
</dbReference>
<organism evidence="2 3">
    <name type="scientific">Persicobacter diffluens</name>
    <dbReference type="NCBI Taxonomy" id="981"/>
    <lineage>
        <taxon>Bacteria</taxon>
        <taxon>Pseudomonadati</taxon>
        <taxon>Bacteroidota</taxon>
        <taxon>Cytophagia</taxon>
        <taxon>Cytophagales</taxon>
        <taxon>Persicobacteraceae</taxon>
        <taxon>Persicobacter</taxon>
    </lineage>
</organism>
<dbReference type="InterPro" id="IPR016181">
    <property type="entry name" value="Acyl_CoA_acyltransferase"/>
</dbReference>
<dbReference type="PROSITE" id="PS51186">
    <property type="entry name" value="GNAT"/>
    <property type="match status" value="1"/>
</dbReference>
<comment type="caution">
    <text evidence="2">The sequence shown here is derived from an EMBL/GenBank/DDBJ whole genome shotgun (WGS) entry which is preliminary data.</text>
</comment>
<accession>A0AAN4VUX4</accession>
<protein>
    <submittedName>
        <fullName evidence="2">N-acetyltransferase</fullName>
    </submittedName>
</protein>
<evidence type="ECO:0000259" key="1">
    <source>
        <dbReference type="PROSITE" id="PS51186"/>
    </source>
</evidence>
<dbReference type="Gene3D" id="3.40.630.30">
    <property type="match status" value="1"/>
</dbReference>
<reference evidence="2 3" key="1">
    <citation type="submission" date="2021-12" db="EMBL/GenBank/DDBJ databases">
        <title>Genome sequencing of bacteria with rrn-lacking chromosome and rrn-plasmid.</title>
        <authorList>
            <person name="Anda M."/>
            <person name="Iwasaki W."/>
        </authorList>
    </citation>
    <scope>NUCLEOTIDE SEQUENCE [LARGE SCALE GENOMIC DNA]</scope>
    <source>
        <strain evidence="2 3">NBRC 15940</strain>
    </source>
</reference>
<gene>
    <name evidence="2" type="ORF">PEDI_00880</name>
</gene>
<name>A0AAN4VUX4_9BACT</name>
<dbReference type="EMBL" id="BQKE01000001">
    <property type="protein sequence ID" value="GJM59536.1"/>
    <property type="molecule type" value="Genomic_DNA"/>
</dbReference>
<sequence length="190" mass="22485">MMSTALNYSTQDQPIRPADPSYEVKFETNRLRIRKLDWHDLKDFQKLVGDQEVMEYVTGKAYHSREGEAKLKTVIEAYNKHLNDYWMWAVEDKLSKQFIGVCLIYKNSKEEEELGIRLQKEFWGKGYGFELAKGLMRHAIKTMRFKCVKAYVDTRNTASEMIFLSCGFKPEAEHQNELKGKDRVYVYRRC</sequence>
<dbReference type="Proteomes" id="UP001310022">
    <property type="component" value="Unassembled WGS sequence"/>
</dbReference>
<dbReference type="RefSeq" id="WP_338235566.1">
    <property type="nucleotide sequence ID" value="NZ_BQKE01000001.1"/>
</dbReference>
<dbReference type="InterPro" id="IPR051531">
    <property type="entry name" value="N-acetyltransferase"/>
</dbReference>
<evidence type="ECO:0000313" key="2">
    <source>
        <dbReference type="EMBL" id="GJM59536.1"/>
    </source>
</evidence>
<dbReference type="PANTHER" id="PTHR43792">
    <property type="entry name" value="GNAT FAMILY, PUTATIVE (AFU_ORTHOLOGUE AFUA_3G00765)-RELATED-RELATED"/>
    <property type="match status" value="1"/>
</dbReference>
<proteinExistence type="predicted"/>
<keyword evidence="3" id="KW-1185">Reference proteome</keyword>
<dbReference type="InterPro" id="IPR000182">
    <property type="entry name" value="GNAT_dom"/>
</dbReference>
<feature type="domain" description="N-acetyltransferase" evidence="1">
    <location>
        <begin position="31"/>
        <end position="190"/>
    </location>
</feature>
<evidence type="ECO:0000313" key="3">
    <source>
        <dbReference type="Proteomes" id="UP001310022"/>
    </source>
</evidence>
<dbReference type="Pfam" id="PF13302">
    <property type="entry name" value="Acetyltransf_3"/>
    <property type="match status" value="1"/>
</dbReference>
<dbReference type="SUPFAM" id="SSF55729">
    <property type="entry name" value="Acyl-CoA N-acyltransferases (Nat)"/>
    <property type="match status" value="1"/>
</dbReference>